<keyword evidence="4" id="KW-0963">Cytoplasm</keyword>
<evidence type="ECO:0000259" key="5">
    <source>
        <dbReference type="PROSITE" id="PS50177"/>
    </source>
</evidence>
<proteinExistence type="predicted"/>
<dbReference type="RefSeq" id="XP_031572588.1">
    <property type="nucleotide sequence ID" value="XM_031716728.1"/>
</dbReference>
<keyword evidence="1 4" id="KW-0813">Transport</keyword>
<reference evidence="7" key="1">
    <citation type="submission" date="2025-08" db="UniProtKB">
        <authorList>
            <consortium name="RefSeq"/>
        </authorList>
    </citation>
    <scope>IDENTIFICATION</scope>
    <source>
        <tissue evidence="7">Tentacle</tissue>
    </source>
</reference>
<evidence type="ECO:0000256" key="1">
    <source>
        <dbReference type="ARBA" id="ARBA00022448"/>
    </source>
</evidence>
<evidence type="ECO:0000256" key="3">
    <source>
        <dbReference type="ARBA" id="ARBA00023242"/>
    </source>
</evidence>
<evidence type="ECO:0000256" key="4">
    <source>
        <dbReference type="RuleBase" id="RU369002"/>
    </source>
</evidence>
<dbReference type="PROSITE" id="PS50177">
    <property type="entry name" value="NTF2_DOMAIN"/>
    <property type="match status" value="1"/>
</dbReference>
<comment type="subcellular location">
    <subcellularLocation>
        <location evidence="4">Cytoplasm</location>
    </subcellularLocation>
    <subcellularLocation>
        <location evidence="4">Nucleus</location>
    </subcellularLocation>
</comment>
<feature type="domain" description="NTF2" evidence="5">
    <location>
        <begin position="18"/>
        <end position="134"/>
    </location>
</feature>
<dbReference type="InterPro" id="IPR018222">
    <property type="entry name" value="Nuclear_transport_factor_2_euk"/>
</dbReference>
<gene>
    <name evidence="7" type="primary">LOC116306649</name>
</gene>
<comment type="function">
    <text evidence="4">Has a role in nuclear-cytoplasmic transport of proteins and mRNAs.</text>
</comment>
<dbReference type="Pfam" id="PF02136">
    <property type="entry name" value="NTF2"/>
    <property type="match status" value="1"/>
</dbReference>
<dbReference type="SUPFAM" id="SSF54427">
    <property type="entry name" value="NTF2-like"/>
    <property type="match status" value="1"/>
</dbReference>
<dbReference type="InterPro" id="IPR045875">
    <property type="entry name" value="NTF2"/>
</dbReference>
<evidence type="ECO:0000313" key="7">
    <source>
        <dbReference type="RefSeq" id="XP_031572588.1"/>
    </source>
</evidence>
<dbReference type="InParanoid" id="A0A6P8J3J9"/>
<dbReference type="CDD" id="cd00780">
    <property type="entry name" value="NTF2"/>
    <property type="match status" value="1"/>
</dbReference>
<dbReference type="GO" id="GO:0006913">
    <property type="term" value="P:nucleocytoplasmic transport"/>
    <property type="evidence" value="ECO:0007669"/>
    <property type="project" value="UniProtKB-UniRule"/>
</dbReference>
<dbReference type="InterPro" id="IPR032710">
    <property type="entry name" value="NTF2-like_dom_sf"/>
</dbReference>
<accession>A0A6P8J3J9</accession>
<evidence type="ECO:0000313" key="6">
    <source>
        <dbReference type="Proteomes" id="UP000515163"/>
    </source>
</evidence>
<dbReference type="GO" id="GO:0005737">
    <property type="term" value="C:cytoplasm"/>
    <property type="evidence" value="ECO:0007669"/>
    <property type="project" value="UniProtKB-SubCell"/>
</dbReference>
<dbReference type="GO" id="GO:0051028">
    <property type="term" value="P:mRNA transport"/>
    <property type="evidence" value="ECO:0007669"/>
    <property type="project" value="UniProtKB-UniRule"/>
</dbReference>
<sequence>MAAKSGEMRETIEQAAQAGERFSELYYQTFDKSRHKMSKFYSANATVLWNGNVVKGEPDKLMDFFTNLPSSQHTLHSLDCQPVTDQAIPGHKTILVIAEGSVKYDGHKVENFSQNFLLTVEGTVWKVASDCFRYIE</sequence>
<dbReference type="Proteomes" id="UP000515163">
    <property type="component" value="Unplaced"/>
</dbReference>
<dbReference type="FunCoup" id="A0A6P8J3J9">
    <property type="interactions" value="3101"/>
</dbReference>
<dbReference type="InterPro" id="IPR002075">
    <property type="entry name" value="NTF2_dom"/>
</dbReference>
<protein>
    <recommendedName>
        <fullName evidence="4">NTF2-related export protein</fullName>
    </recommendedName>
</protein>
<keyword evidence="3 4" id="KW-0539">Nucleus</keyword>
<dbReference type="GO" id="GO:0015031">
    <property type="term" value="P:protein transport"/>
    <property type="evidence" value="ECO:0007669"/>
    <property type="project" value="UniProtKB-KW"/>
</dbReference>
<dbReference type="AlphaFoldDB" id="A0A6P8J3J9"/>
<organism evidence="6 7">
    <name type="scientific">Actinia tenebrosa</name>
    <name type="common">Australian red waratah sea anemone</name>
    <dbReference type="NCBI Taxonomy" id="6105"/>
    <lineage>
        <taxon>Eukaryota</taxon>
        <taxon>Metazoa</taxon>
        <taxon>Cnidaria</taxon>
        <taxon>Anthozoa</taxon>
        <taxon>Hexacorallia</taxon>
        <taxon>Actiniaria</taxon>
        <taxon>Actiniidae</taxon>
        <taxon>Actinia</taxon>
    </lineage>
</organism>
<dbReference type="PANTHER" id="PTHR12612">
    <property type="entry name" value="NUCLEAR TRANSPORT FACTOR 2"/>
    <property type="match status" value="1"/>
</dbReference>
<name>A0A6P8J3J9_ACTTE</name>
<dbReference type="FunFam" id="3.10.450.50:FF:000006">
    <property type="entry name" value="NTF2-related export protein 2 isoform 1"/>
    <property type="match status" value="1"/>
</dbReference>
<dbReference type="OrthoDB" id="25408at2759"/>
<keyword evidence="6" id="KW-1185">Reference proteome</keyword>
<evidence type="ECO:0000256" key="2">
    <source>
        <dbReference type="ARBA" id="ARBA00022927"/>
    </source>
</evidence>
<dbReference type="Gene3D" id="3.10.450.50">
    <property type="match status" value="1"/>
</dbReference>
<dbReference type="GO" id="GO:0005634">
    <property type="term" value="C:nucleus"/>
    <property type="evidence" value="ECO:0007669"/>
    <property type="project" value="UniProtKB-SubCell"/>
</dbReference>
<dbReference type="KEGG" id="aten:116306649"/>
<keyword evidence="2 4" id="KW-0653">Protein transport</keyword>
<dbReference type="GeneID" id="116306649"/>